<protein>
    <recommendedName>
        <fullName evidence="4">Lipoprotein</fullName>
    </recommendedName>
</protein>
<dbReference type="RefSeq" id="WP_304282538.1">
    <property type="nucleotide sequence ID" value="NZ_QFQZ01000110.1"/>
</dbReference>
<evidence type="ECO:0000313" key="2">
    <source>
        <dbReference type="EMBL" id="PZR30864.1"/>
    </source>
</evidence>
<feature type="chain" id="PRO_5016066619" description="Lipoprotein" evidence="1">
    <location>
        <begin position="21"/>
        <end position="133"/>
    </location>
</feature>
<evidence type="ECO:0000313" key="3">
    <source>
        <dbReference type="Proteomes" id="UP000249393"/>
    </source>
</evidence>
<sequence length="133" mass="14308">MSKSVLAAAVVLAASGLALAGCQKEIKPPFEKGVCFHVATNKDKTLRYNPVARNVPSMEECAATLEGMRMRFVRLGQSNSQGMVGAYQGSFLFLEKEGIFLGQTYDGPRFMSLVRTGDGRLAVPGAIRRVPAP</sequence>
<dbReference type="PROSITE" id="PS51257">
    <property type="entry name" value="PROKAR_LIPOPROTEIN"/>
    <property type="match status" value="1"/>
</dbReference>
<accession>A0A2W5WSG6</accession>
<feature type="signal peptide" evidence="1">
    <location>
        <begin position="1"/>
        <end position="20"/>
    </location>
</feature>
<reference evidence="2 3" key="1">
    <citation type="submission" date="2017-08" db="EMBL/GenBank/DDBJ databases">
        <title>Infants hospitalized years apart are colonized by the same room-sourced microbial strains.</title>
        <authorList>
            <person name="Brooks B."/>
            <person name="Olm M.R."/>
            <person name="Firek B.A."/>
            <person name="Baker R."/>
            <person name="Thomas B.C."/>
            <person name="Morowitz M.J."/>
            <person name="Banfield J.F."/>
        </authorList>
    </citation>
    <scope>NUCLEOTIDE SEQUENCE [LARGE SCALE GENOMIC DNA]</scope>
    <source>
        <strain evidence="2">S2_003_000_R2_4</strain>
    </source>
</reference>
<evidence type="ECO:0000256" key="1">
    <source>
        <dbReference type="SAM" id="SignalP"/>
    </source>
</evidence>
<name>A0A2W5WSG6_9CAUL</name>
<dbReference type="AlphaFoldDB" id="A0A2W5WSG6"/>
<keyword evidence="1" id="KW-0732">Signal</keyword>
<comment type="caution">
    <text evidence="2">The sequence shown here is derived from an EMBL/GenBank/DDBJ whole genome shotgun (WGS) entry which is preliminary data.</text>
</comment>
<organism evidence="2 3">
    <name type="scientific">Caulobacter segnis</name>
    <dbReference type="NCBI Taxonomy" id="88688"/>
    <lineage>
        <taxon>Bacteria</taxon>
        <taxon>Pseudomonadati</taxon>
        <taxon>Pseudomonadota</taxon>
        <taxon>Alphaproteobacteria</taxon>
        <taxon>Caulobacterales</taxon>
        <taxon>Caulobacteraceae</taxon>
        <taxon>Caulobacter</taxon>
    </lineage>
</organism>
<dbReference type="EMBL" id="QFQZ01000110">
    <property type="protein sequence ID" value="PZR30864.1"/>
    <property type="molecule type" value="Genomic_DNA"/>
</dbReference>
<evidence type="ECO:0008006" key="4">
    <source>
        <dbReference type="Google" id="ProtNLM"/>
    </source>
</evidence>
<dbReference type="Proteomes" id="UP000249393">
    <property type="component" value="Unassembled WGS sequence"/>
</dbReference>
<gene>
    <name evidence="2" type="ORF">DI526_21360</name>
</gene>
<proteinExistence type="predicted"/>